<name>A0A835VA49_VANPL</name>
<evidence type="ECO:0000256" key="1">
    <source>
        <dbReference type="SAM" id="MobiDB-lite"/>
    </source>
</evidence>
<reference evidence="4 5" key="1">
    <citation type="journal article" date="2020" name="Nat. Food">
        <title>A phased Vanilla planifolia genome enables genetic improvement of flavour and production.</title>
        <authorList>
            <person name="Hasing T."/>
            <person name="Tang H."/>
            <person name="Brym M."/>
            <person name="Khazi F."/>
            <person name="Huang T."/>
            <person name="Chambers A.H."/>
        </authorList>
    </citation>
    <scope>NUCLEOTIDE SEQUENCE [LARGE SCALE GENOMIC DNA]</scope>
    <source>
        <tissue evidence="2">Leaf</tissue>
    </source>
</reference>
<evidence type="ECO:0000313" key="3">
    <source>
        <dbReference type="EMBL" id="KAG0495293.1"/>
    </source>
</evidence>
<evidence type="ECO:0000313" key="5">
    <source>
        <dbReference type="Proteomes" id="UP000639772"/>
    </source>
</evidence>
<organism evidence="2 4">
    <name type="scientific">Vanilla planifolia</name>
    <name type="common">Vanilla</name>
    <dbReference type="NCBI Taxonomy" id="51239"/>
    <lineage>
        <taxon>Eukaryota</taxon>
        <taxon>Viridiplantae</taxon>
        <taxon>Streptophyta</taxon>
        <taxon>Embryophyta</taxon>
        <taxon>Tracheophyta</taxon>
        <taxon>Spermatophyta</taxon>
        <taxon>Magnoliopsida</taxon>
        <taxon>Liliopsida</taxon>
        <taxon>Asparagales</taxon>
        <taxon>Orchidaceae</taxon>
        <taxon>Vanilloideae</taxon>
        <taxon>Vanilleae</taxon>
        <taxon>Vanilla</taxon>
    </lineage>
</organism>
<dbReference type="EMBL" id="JADCNL010000002">
    <property type="protein sequence ID" value="KAG0493164.1"/>
    <property type="molecule type" value="Genomic_DNA"/>
</dbReference>
<evidence type="ECO:0000313" key="4">
    <source>
        <dbReference type="Proteomes" id="UP000636800"/>
    </source>
</evidence>
<comment type="caution">
    <text evidence="2">The sequence shown here is derived from an EMBL/GenBank/DDBJ whole genome shotgun (WGS) entry which is preliminary data.</text>
</comment>
<gene>
    <name evidence="3" type="ORF">HPP92_006287</name>
    <name evidence="2" type="ORF">HPP92_006562</name>
</gene>
<accession>A0A835VA49</accession>
<feature type="region of interest" description="Disordered" evidence="1">
    <location>
        <begin position="1"/>
        <end position="29"/>
    </location>
</feature>
<dbReference type="Proteomes" id="UP000639772">
    <property type="component" value="Unassembled WGS sequence"/>
</dbReference>
<sequence length="52" mass="5749">MSLRSGPRGWSSRVDLEGGGEEETKRAIPIESWRVDGVEAPSTRGYLKDSQD</sequence>
<dbReference type="EMBL" id="JADCNM010000002">
    <property type="protein sequence ID" value="KAG0495293.1"/>
    <property type="molecule type" value="Genomic_DNA"/>
</dbReference>
<proteinExistence type="predicted"/>
<keyword evidence="4" id="KW-1185">Reference proteome</keyword>
<protein>
    <submittedName>
        <fullName evidence="2">Uncharacterized protein</fullName>
    </submittedName>
</protein>
<dbReference type="AlphaFoldDB" id="A0A835VA49"/>
<dbReference type="Proteomes" id="UP000636800">
    <property type="component" value="Chromosome 2"/>
</dbReference>
<evidence type="ECO:0000313" key="2">
    <source>
        <dbReference type="EMBL" id="KAG0493164.1"/>
    </source>
</evidence>